<dbReference type="GO" id="GO:0003676">
    <property type="term" value="F:nucleic acid binding"/>
    <property type="evidence" value="ECO:0007669"/>
    <property type="project" value="InterPro"/>
</dbReference>
<keyword evidence="3" id="KW-0862">Zinc</keyword>
<evidence type="ECO:0000313" key="8">
    <source>
        <dbReference type="EMBL" id="VFQ65616.1"/>
    </source>
</evidence>
<dbReference type="GO" id="GO:0008270">
    <property type="term" value="F:zinc ion binding"/>
    <property type="evidence" value="ECO:0007669"/>
    <property type="project" value="UniProtKB-KW"/>
</dbReference>
<dbReference type="InterPro" id="IPR006564">
    <property type="entry name" value="Znf_PMZ"/>
</dbReference>
<evidence type="ECO:0000259" key="6">
    <source>
        <dbReference type="PROSITE" id="PS50158"/>
    </source>
</evidence>
<dbReference type="InterPro" id="IPR032567">
    <property type="entry name" value="RTL1-rel"/>
</dbReference>
<evidence type="ECO:0000256" key="5">
    <source>
        <dbReference type="SAM" id="MobiDB-lite"/>
    </source>
</evidence>
<dbReference type="Proteomes" id="UP000595140">
    <property type="component" value="Unassembled WGS sequence"/>
</dbReference>
<dbReference type="PROSITE" id="PS50158">
    <property type="entry name" value="ZF_CCHC"/>
    <property type="match status" value="1"/>
</dbReference>
<dbReference type="InterPro" id="IPR001878">
    <property type="entry name" value="Znf_CCHC"/>
</dbReference>
<evidence type="ECO:0000259" key="7">
    <source>
        <dbReference type="PROSITE" id="PS50966"/>
    </source>
</evidence>
<dbReference type="SMART" id="SM00343">
    <property type="entry name" value="ZnF_C2HC"/>
    <property type="match status" value="1"/>
</dbReference>
<feature type="compositionally biased region" description="Polar residues" evidence="5">
    <location>
        <begin position="1"/>
        <end position="45"/>
    </location>
</feature>
<keyword evidence="2 4" id="KW-0863">Zinc-finger</keyword>
<dbReference type="SMART" id="SM00575">
    <property type="entry name" value="ZnF_PMZ"/>
    <property type="match status" value="1"/>
</dbReference>
<sequence length="940" mass="105935">MSQESAHGQGNNNEHVSVHTEASSFTPPIQNEHVNQQNVGNNPNAGGQPDLVIPTFLANVLQQIANAPMFQPPPPPPPRVITYKMIRDNDAELFLGDRIGEPQIAWDWIEQTARVLKDLNVPIDNYPRLSSQLLRNEAYEWWKRTDESTGTPKPWTWAHFEWAFKQEYIPKHFSEEKRKEFVELEQGNMTLPEYRQKFTKLAKFAPTLVSTPTDRIEEFRTKLRPDLRSRVSVLTTVDFAEAYEIIARLNACIEYLKANNAGPNTYHSTNSASKGKRPFQESSNSHFSKKGKFVQTQSMASVDRSRKRKYPACEHCGRNHPGQCWLKQGLCLGCGKPGHFKKECPTNPGEPFPSAPVASQSASARPAPSQRSTAGSKPAKNQNQQQGRAPARTYAMKAQTEESPDVIQGMFSLFDTVMHVLIDPGSTLSYICVHMREKADIMKEQLEQPILVSNPLGHSMRVPVGECADLVVMLLQNNTYECWKHTTRNAYYPLQLTWEYFDRVFREEYIPESFVEEKREEFVHLEMGTMSLPEYRQLFDHLEEFAQDLAMEVVRTREGAKLVVEQKVNKMSVQVASIGKANSGKRPLSGSGALHVPAPRRANGNIPGTNGTPPFYWHMAMTCPKPWMACRLAESFMNWVMLGGDPWTSRRDRNREWRRHAWCRDIGLGVCWGAVFRRLAGGWPVVATADVWAVSGGSNLEAICGLGLSGRFGGLSADPVVINTASAGAAGPRIDSLVSTPRSVCTSFIQAAENAGTTLWTIKQYQVYHQCRPDYTRAKDDKLLTSELISTLIGPKIQEDADYKVKLIIRDVYELFQISVSYKKANAINRFTNLFSLQHHTQQGIYSVVVDGSSNIAQLETFTVKLNARTCSCGQWVTFHIPCSHVHAVCHYCRVTVGHLIPNVFSIQSYINTYSRIIMPLPDESEWPTPEYGILRPTPQ</sequence>
<organism evidence="8 9">
    <name type="scientific">Cuscuta campestris</name>
    <dbReference type="NCBI Taxonomy" id="132261"/>
    <lineage>
        <taxon>Eukaryota</taxon>
        <taxon>Viridiplantae</taxon>
        <taxon>Streptophyta</taxon>
        <taxon>Embryophyta</taxon>
        <taxon>Tracheophyta</taxon>
        <taxon>Spermatophyta</taxon>
        <taxon>Magnoliopsida</taxon>
        <taxon>eudicotyledons</taxon>
        <taxon>Gunneridae</taxon>
        <taxon>Pentapetalae</taxon>
        <taxon>asterids</taxon>
        <taxon>lamiids</taxon>
        <taxon>Solanales</taxon>
        <taxon>Convolvulaceae</taxon>
        <taxon>Cuscuteae</taxon>
        <taxon>Cuscuta</taxon>
        <taxon>Cuscuta subgen. Grammica</taxon>
        <taxon>Cuscuta sect. Cleistogrammica</taxon>
    </lineage>
</organism>
<feature type="compositionally biased region" description="Polar residues" evidence="5">
    <location>
        <begin position="263"/>
        <end position="273"/>
    </location>
</feature>
<feature type="domain" description="SWIM-type" evidence="7">
    <location>
        <begin position="862"/>
        <end position="894"/>
    </location>
</feature>
<dbReference type="InterPro" id="IPR007527">
    <property type="entry name" value="Znf_SWIM"/>
</dbReference>
<dbReference type="EMBL" id="OOIL02000473">
    <property type="protein sequence ID" value="VFQ65616.1"/>
    <property type="molecule type" value="Genomic_DNA"/>
</dbReference>
<evidence type="ECO:0008006" key="10">
    <source>
        <dbReference type="Google" id="ProtNLM"/>
    </source>
</evidence>
<dbReference type="OrthoDB" id="1304922at2759"/>
<proteinExistence type="predicted"/>
<dbReference type="Pfam" id="PF04434">
    <property type="entry name" value="SWIM"/>
    <property type="match status" value="1"/>
</dbReference>
<dbReference type="Pfam" id="PF03732">
    <property type="entry name" value="Retrotrans_gag"/>
    <property type="match status" value="2"/>
</dbReference>
<evidence type="ECO:0000256" key="2">
    <source>
        <dbReference type="ARBA" id="ARBA00022771"/>
    </source>
</evidence>
<dbReference type="PANTHER" id="PTHR15503:SF45">
    <property type="entry name" value="RNA-DIRECTED DNA POLYMERASE HOMOLOG"/>
    <property type="match status" value="1"/>
</dbReference>
<feature type="region of interest" description="Disordered" evidence="5">
    <location>
        <begin position="345"/>
        <end position="399"/>
    </location>
</feature>
<protein>
    <recommendedName>
        <fullName evidence="10">CCHC-type domain-containing protein</fullName>
    </recommendedName>
</protein>
<keyword evidence="1" id="KW-0479">Metal-binding</keyword>
<name>A0A484KU24_9ASTE</name>
<evidence type="ECO:0000313" key="9">
    <source>
        <dbReference type="Proteomes" id="UP000595140"/>
    </source>
</evidence>
<accession>A0A484KU24</accession>
<dbReference type="Pfam" id="PF08284">
    <property type="entry name" value="RVP_2"/>
    <property type="match status" value="1"/>
</dbReference>
<keyword evidence="9" id="KW-1185">Reference proteome</keyword>
<gene>
    <name evidence="8" type="ORF">CCAM_LOCUS7392</name>
</gene>
<dbReference type="PROSITE" id="PS50966">
    <property type="entry name" value="ZF_SWIM"/>
    <property type="match status" value="1"/>
</dbReference>
<evidence type="ECO:0000256" key="4">
    <source>
        <dbReference type="PROSITE-ProRule" id="PRU00047"/>
    </source>
</evidence>
<feature type="region of interest" description="Disordered" evidence="5">
    <location>
        <begin position="263"/>
        <end position="304"/>
    </location>
</feature>
<dbReference type="InterPro" id="IPR005162">
    <property type="entry name" value="Retrotrans_gag_dom"/>
</dbReference>
<dbReference type="PANTHER" id="PTHR15503">
    <property type="entry name" value="LDOC1 RELATED"/>
    <property type="match status" value="1"/>
</dbReference>
<dbReference type="Gene3D" id="4.10.60.10">
    <property type="entry name" value="Zinc finger, CCHC-type"/>
    <property type="match status" value="1"/>
</dbReference>
<evidence type="ECO:0000256" key="1">
    <source>
        <dbReference type="ARBA" id="ARBA00022723"/>
    </source>
</evidence>
<feature type="domain" description="CCHC-type" evidence="6">
    <location>
        <begin position="331"/>
        <end position="345"/>
    </location>
</feature>
<feature type="compositionally biased region" description="Low complexity" evidence="5">
    <location>
        <begin position="355"/>
        <end position="374"/>
    </location>
</feature>
<evidence type="ECO:0000256" key="3">
    <source>
        <dbReference type="ARBA" id="ARBA00022833"/>
    </source>
</evidence>
<dbReference type="AlphaFoldDB" id="A0A484KU24"/>
<feature type="region of interest" description="Disordered" evidence="5">
    <location>
        <begin position="1"/>
        <end position="50"/>
    </location>
</feature>
<reference evidence="8 9" key="1">
    <citation type="submission" date="2018-04" db="EMBL/GenBank/DDBJ databases">
        <authorList>
            <person name="Vogel A."/>
        </authorList>
    </citation>
    <scope>NUCLEOTIDE SEQUENCE [LARGE SCALE GENOMIC DNA]</scope>
</reference>